<dbReference type="InterPro" id="IPR042184">
    <property type="entry name" value="YqeY/Aim41_N"/>
</dbReference>
<protein>
    <submittedName>
        <fullName evidence="1">Glutamyl-tRNA amidotransferase</fullName>
    </submittedName>
</protein>
<dbReference type="PANTHER" id="PTHR28055:SF1">
    <property type="entry name" value="ALTERED INHERITANCE OF MITOCHONDRIA PROTEIN 41, MITOCHONDRIAL"/>
    <property type="match status" value="1"/>
</dbReference>
<keyword evidence="2" id="KW-1185">Reference proteome</keyword>
<dbReference type="PANTHER" id="PTHR28055">
    <property type="entry name" value="ALTERED INHERITANCE OF MITOCHONDRIA PROTEIN 41, MITOCHONDRIAL"/>
    <property type="match status" value="1"/>
</dbReference>
<dbReference type="GO" id="GO:0016740">
    <property type="term" value="F:transferase activity"/>
    <property type="evidence" value="ECO:0007669"/>
    <property type="project" value="UniProtKB-KW"/>
</dbReference>
<keyword evidence="1" id="KW-0808">Transferase</keyword>
<comment type="caution">
    <text evidence="1">The sequence shown here is derived from an EMBL/GenBank/DDBJ whole genome shotgun (WGS) entry which is preliminary data.</text>
</comment>
<dbReference type="Pfam" id="PF09424">
    <property type="entry name" value="YqeY"/>
    <property type="match status" value="1"/>
</dbReference>
<dbReference type="InterPro" id="IPR019004">
    <property type="entry name" value="YqeY/Aim41"/>
</dbReference>
<organism evidence="1 2">
    <name type="scientific">Inquilinus limosus</name>
    <dbReference type="NCBI Taxonomy" id="171674"/>
    <lineage>
        <taxon>Bacteria</taxon>
        <taxon>Pseudomonadati</taxon>
        <taxon>Pseudomonadota</taxon>
        <taxon>Alphaproteobacteria</taxon>
        <taxon>Rhodospirillales</taxon>
        <taxon>Rhodospirillaceae</taxon>
        <taxon>Inquilinus</taxon>
    </lineage>
</organism>
<reference evidence="2" key="1">
    <citation type="submission" date="2017-05" db="EMBL/GenBank/DDBJ databases">
        <authorList>
            <person name="Macchi M."/>
            <person name="Festa S."/>
            <person name="Coppotelli B.M."/>
            <person name="Morelli I.S."/>
        </authorList>
    </citation>
    <scope>NUCLEOTIDE SEQUENCE [LARGE SCALE GENOMIC DNA]</scope>
    <source>
        <strain evidence="2">I</strain>
    </source>
</reference>
<sequence>MLRPQFTDTLKEAMKAKDERTLSTVRMIIAALKTKDIDARAKGNMDGIPDEEILSMLQTMVKQRRESIALYQQGNRQDLVDKEQAEIAVIERWLPQAMDEAETAAAIGTVIKDLGAAGMKDMGKVMAELKTRYAGRMDFSKVSAVVKAQLG</sequence>
<dbReference type="RefSeq" id="WP_088154833.1">
    <property type="nucleotide sequence ID" value="NZ_NHON01000072.1"/>
</dbReference>
<accession>A0A211ZFC5</accession>
<dbReference type="STRING" id="1122125.GCA_000423185_04896"/>
<dbReference type="Gene3D" id="1.10.10.410">
    <property type="match status" value="1"/>
</dbReference>
<evidence type="ECO:0000313" key="1">
    <source>
        <dbReference type="EMBL" id="OWJ63989.1"/>
    </source>
</evidence>
<proteinExistence type="predicted"/>
<evidence type="ECO:0000313" key="2">
    <source>
        <dbReference type="Proteomes" id="UP000196655"/>
    </source>
</evidence>
<dbReference type="SUPFAM" id="SSF89095">
    <property type="entry name" value="GatB/YqeY motif"/>
    <property type="match status" value="1"/>
</dbReference>
<dbReference type="InterPro" id="IPR003789">
    <property type="entry name" value="Asn/Gln_tRNA_amidoTrase-B-like"/>
</dbReference>
<dbReference type="InterPro" id="IPR023168">
    <property type="entry name" value="GatB_Yqey_C_2"/>
</dbReference>
<dbReference type="Proteomes" id="UP000196655">
    <property type="component" value="Unassembled WGS sequence"/>
</dbReference>
<dbReference type="Gene3D" id="1.10.1510.10">
    <property type="entry name" value="Uncharacterised protein YqeY/AIM41 PF09424, N-terminal domain"/>
    <property type="match status" value="1"/>
</dbReference>
<dbReference type="EMBL" id="NHON01000072">
    <property type="protein sequence ID" value="OWJ63989.1"/>
    <property type="molecule type" value="Genomic_DNA"/>
</dbReference>
<name>A0A211ZFC5_9PROT</name>
<dbReference type="OrthoDB" id="9788127at2"/>
<dbReference type="AlphaFoldDB" id="A0A211ZFC5"/>
<gene>
    <name evidence="1" type="ORF">BWR60_27005</name>
</gene>
<dbReference type="GO" id="GO:0016884">
    <property type="term" value="F:carbon-nitrogen ligase activity, with glutamine as amido-N-donor"/>
    <property type="evidence" value="ECO:0007669"/>
    <property type="project" value="InterPro"/>
</dbReference>